<feature type="compositionally biased region" description="Basic and acidic residues" evidence="1">
    <location>
        <begin position="90"/>
        <end position="101"/>
    </location>
</feature>
<accession>A0A852U2Q6</accession>
<dbReference type="AlphaFoldDB" id="A0A852U2Q6"/>
<dbReference type="PROSITE" id="PS51257">
    <property type="entry name" value="PROKAR_LIPOPROTEIN"/>
    <property type="match status" value="1"/>
</dbReference>
<feature type="compositionally biased region" description="Low complexity" evidence="1">
    <location>
        <begin position="71"/>
        <end position="82"/>
    </location>
</feature>
<reference evidence="2 3" key="1">
    <citation type="submission" date="2020-07" db="EMBL/GenBank/DDBJ databases">
        <title>Sequencing the genomes of 1000 actinobacteria strains.</title>
        <authorList>
            <person name="Klenk H.-P."/>
        </authorList>
    </citation>
    <scope>NUCLEOTIDE SEQUENCE [LARGE SCALE GENOMIC DNA]</scope>
    <source>
        <strain evidence="2 3">CXB654</strain>
    </source>
</reference>
<organism evidence="2 3">
    <name type="scientific">Spinactinospora alkalitolerans</name>
    <dbReference type="NCBI Taxonomy" id="687207"/>
    <lineage>
        <taxon>Bacteria</taxon>
        <taxon>Bacillati</taxon>
        <taxon>Actinomycetota</taxon>
        <taxon>Actinomycetes</taxon>
        <taxon>Streptosporangiales</taxon>
        <taxon>Nocardiopsidaceae</taxon>
        <taxon>Spinactinospora</taxon>
    </lineage>
</organism>
<protein>
    <recommendedName>
        <fullName evidence="4">Lipoprotein</fullName>
    </recommendedName>
</protein>
<feature type="compositionally biased region" description="Acidic residues" evidence="1">
    <location>
        <begin position="48"/>
        <end position="70"/>
    </location>
</feature>
<sequence>MRSTHVAGVLCSLVLLAGCGGQDDESRSGSMEESPPASPDPGGSATADAEDGTTEGTEEDGGGAEEDGQEDAAGGADGAAAEVFVYNTHGNERGEDDRRPEGLVASEFTTFNDLEWRSWERESATARGDLSGTWCLPDCGEDPYEVTVTLDEPEEVDGRLYFTEYTVGGSGELPEEMREKMERSDGGRLILPQGS</sequence>
<feature type="compositionally biased region" description="Basic and acidic residues" evidence="1">
    <location>
        <begin position="175"/>
        <end position="186"/>
    </location>
</feature>
<evidence type="ECO:0000256" key="1">
    <source>
        <dbReference type="SAM" id="MobiDB-lite"/>
    </source>
</evidence>
<dbReference type="RefSeq" id="WP_179645463.1">
    <property type="nucleotide sequence ID" value="NZ_BAAAYY010000048.1"/>
</dbReference>
<comment type="caution">
    <text evidence="2">The sequence shown here is derived from an EMBL/GenBank/DDBJ whole genome shotgun (WGS) entry which is preliminary data.</text>
</comment>
<feature type="region of interest" description="Disordered" evidence="1">
    <location>
        <begin position="20"/>
        <end position="101"/>
    </location>
</feature>
<gene>
    <name evidence="2" type="ORF">HDA32_004997</name>
</gene>
<evidence type="ECO:0008006" key="4">
    <source>
        <dbReference type="Google" id="ProtNLM"/>
    </source>
</evidence>
<keyword evidence="3" id="KW-1185">Reference proteome</keyword>
<feature type="region of interest" description="Disordered" evidence="1">
    <location>
        <begin position="170"/>
        <end position="195"/>
    </location>
</feature>
<proteinExistence type="predicted"/>
<evidence type="ECO:0000313" key="2">
    <source>
        <dbReference type="EMBL" id="NYE49877.1"/>
    </source>
</evidence>
<name>A0A852U2Q6_9ACTN</name>
<dbReference type="EMBL" id="JACCCC010000001">
    <property type="protein sequence ID" value="NYE49877.1"/>
    <property type="molecule type" value="Genomic_DNA"/>
</dbReference>
<dbReference type="Proteomes" id="UP000589036">
    <property type="component" value="Unassembled WGS sequence"/>
</dbReference>
<evidence type="ECO:0000313" key="3">
    <source>
        <dbReference type="Proteomes" id="UP000589036"/>
    </source>
</evidence>